<dbReference type="STRING" id="1392255.A0A2I1BV38"/>
<reference evidence="4" key="1">
    <citation type="journal article" date="2018" name="Proc. Natl. Acad. Sci. U.S.A.">
        <title>Linking secondary metabolites to gene clusters through genome sequencing of six diverse Aspergillus species.</title>
        <authorList>
            <person name="Kaerboelling I."/>
            <person name="Vesth T.C."/>
            <person name="Frisvad J.C."/>
            <person name="Nybo J.L."/>
            <person name="Theobald S."/>
            <person name="Kuo A."/>
            <person name="Bowyer P."/>
            <person name="Matsuda Y."/>
            <person name="Mondo S."/>
            <person name="Lyhne E.K."/>
            <person name="Kogle M.E."/>
            <person name="Clum A."/>
            <person name="Lipzen A."/>
            <person name="Salamov A."/>
            <person name="Ngan C.Y."/>
            <person name="Daum C."/>
            <person name="Chiniquy J."/>
            <person name="Barry K."/>
            <person name="LaButti K."/>
            <person name="Haridas S."/>
            <person name="Simmons B.A."/>
            <person name="Magnuson J.K."/>
            <person name="Mortensen U.H."/>
            <person name="Larsen T.O."/>
            <person name="Grigoriev I.V."/>
            <person name="Baker S.E."/>
            <person name="Andersen M.R."/>
        </authorList>
    </citation>
    <scope>NUCLEOTIDE SEQUENCE [LARGE SCALE GENOMIC DNA]</scope>
    <source>
        <strain evidence="4">IBT 16806</strain>
    </source>
</reference>
<dbReference type="InterPro" id="IPR054416">
    <property type="entry name" value="GST_UstS-like_C"/>
</dbReference>
<dbReference type="SUPFAM" id="SSF52833">
    <property type="entry name" value="Thioredoxin-like"/>
    <property type="match status" value="1"/>
</dbReference>
<dbReference type="Proteomes" id="UP000234474">
    <property type="component" value="Unassembled WGS sequence"/>
</dbReference>
<dbReference type="Gene3D" id="1.20.1050.10">
    <property type="match status" value="1"/>
</dbReference>
<dbReference type="RefSeq" id="XP_024677834.1">
    <property type="nucleotide sequence ID" value="XM_024832253.1"/>
</dbReference>
<organism evidence="3 4">
    <name type="scientific">Aspergillus novofumigatus (strain IBT 16806)</name>
    <dbReference type="NCBI Taxonomy" id="1392255"/>
    <lineage>
        <taxon>Eukaryota</taxon>
        <taxon>Fungi</taxon>
        <taxon>Dikarya</taxon>
        <taxon>Ascomycota</taxon>
        <taxon>Pezizomycotina</taxon>
        <taxon>Eurotiomycetes</taxon>
        <taxon>Eurotiomycetidae</taxon>
        <taxon>Eurotiales</taxon>
        <taxon>Aspergillaceae</taxon>
        <taxon>Aspergillus</taxon>
        <taxon>Aspergillus subgen. Fumigati</taxon>
    </lineage>
</organism>
<dbReference type="Gene3D" id="3.40.30.10">
    <property type="entry name" value="Glutaredoxin"/>
    <property type="match status" value="1"/>
</dbReference>
<dbReference type="InterPro" id="IPR036249">
    <property type="entry name" value="Thioredoxin-like_sf"/>
</dbReference>
<evidence type="ECO:0000313" key="3">
    <source>
        <dbReference type="EMBL" id="PKX89239.1"/>
    </source>
</evidence>
<dbReference type="InterPro" id="IPR036282">
    <property type="entry name" value="Glutathione-S-Trfase_C_sf"/>
</dbReference>
<keyword evidence="4" id="KW-1185">Reference proteome</keyword>
<dbReference type="OMA" id="WKSRYAL"/>
<sequence>MESNSKPTILFYDIASAPQSLAMRPIPGKQARKLRRNRYALNFKQAHYRTEWVELPDVPTVRKRLGLPANRVLPDGSPFHTLPIIRSSSTGELVGDSFEIAQYLDRLYPEGPRLLPPSTVGLISAFNSQVDAVFTQHCVLCVQGMPYNPATAEESKATFAKRAGKERYEDLMITGEARAGMLESFQNALGELAKAYRRTEGPFLDGDMPTYADFIVGSWLKFYKKTIEEWEQLFSWHDGLWGELHRALEKYAEVK</sequence>
<dbReference type="SUPFAM" id="SSF47616">
    <property type="entry name" value="GST C-terminal domain-like"/>
    <property type="match status" value="1"/>
</dbReference>
<dbReference type="InterPro" id="IPR004045">
    <property type="entry name" value="Glutathione_S-Trfase_N"/>
</dbReference>
<dbReference type="Pfam" id="PF22041">
    <property type="entry name" value="GST_C_7"/>
    <property type="match status" value="1"/>
</dbReference>
<name>A0A2I1BV38_ASPN1</name>
<accession>A0A2I1BV38</accession>
<proteinExistence type="predicted"/>
<gene>
    <name evidence="3" type="ORF">P174DRAFT_515946</name>
</gene>
<evidence type="ECO:0000259" key="1">
    <source>
        <dbReference type="Pfam" id="PF13409"/>
    </source>
</evidence>
<dbReference type="OrthoDB" id="4951845at2759"/>
<evidence type="ECO:0000313" key="4">
    <source>
        <dbReference type="Proteomes" id="UP000234474"/>
    </source>
</evidence>
<feature type="domain" description="GST N-terminal" evidence="1">
    <location>
        <begin position="35"/>
        <end position="106"/>
    </location>
</feature>
<evidence type="ECO:0000259" key="2">
    <source>
        <dbReference type="Pfam" id="PF22041"/>
    </source>
</evidence>
<dbReference type="GeneID" id="36539589"/>
<dbReference type="AlphaFoldDB" id="A0A2I1BV38"/>
<protein>
    <submittedName>
        <fullName evidence="3">Uncharacterized protein</fullName>
    </submittedName>
</protein>
<comment type="caution">
    <text evidence="3">The sequence shown here is derived from an EMBL/GenBank/DDBJ whole genome shotgun (WGS) entry which is preliminary data.</text>
</comment>
<dbReference type="Pfam" id="PF13409">
    <property type="entry name" value="GST_N_2"/>
    <property type="match status" value="1"/>
</dbReference>
<dbReference type="VEuPathDB" id="FungiDB:P174DRAFT_515946"/>
<dbReference type="EMBL" id="MSZS01000010">
    <property type="protein sequence ID" value="PKX89239.1"/>
    <property type="molecule type" value="Genomic_DNA"/>
</dbReference>
<feature type="domain" description="Glutathione S-transferase UstS-like C-terminal" evidence="2">
    <location>
        <begin position="124"/>
        <end position="251"/>
    </location>
</feature>